<keyword evidence="3" id="KW-1185">Reference proteome</keyword>
<protein>
    <submittedName>
        <fullName evidence="2">Uncharacterized protein</fullName>
    </submittedName>
</protein>
<evidence type="ECO:0000313" key="2">
    <source>
        <dbReference type="EMBL" id="KJY25971.1"/>
    </source>
</evidence>
<dbReference type="AlphaFoldDB" id="A0A0F4IZ84"/>
<reference evidence="2 3" key="1">
    <citation type="submission" date="2015-02" db="EMBL/GenBank/DDBJ databases">
        <authorList>
            <person name="Ju K.-S."/>
            <person name="Doroghazi J.R."/>
            <person name="Metcalf W."/>
        </authorList>
    </citation>
    <scope>NUCLEOTIDE SEQUENCE [LARGE SCALE GENOMIC DNA]</scope>
    <source>
        <strain evidence="2 3">NRRL ISP-5550</strain>
    </source>
</reference>
<organism evidence="2 3">
    <name type="scientific">Streptomyces katrae</name>
    <dbReference type="NCBI Taxonomy" id="68223"/>
    <lineage>
        <taxon>Bacteria</taxon>
        <taxon>Bacillati</taxon>
        <taxon>Actinomycetota</taxon>
        <taxon>Actinomycetes</taxon>
        <taxon>Kitasatosporales</taxon>
        <taxon>Streptomycetaceae</taxon>
        <taxon>Streptomyces</taxon>
    </lineage>
</organism>
<feature type="region of interest" description="Disordered" evidence="1">
    <location>
        <begin position="25"/>
        <end position="57"/>
    </location>
</feature>
<evidence type="ECO:0000313" key="3">
    <source>
        <dbReference type="Proteomes" id="UP000033551"/>
    </source>
</evidence>
<name>A0A0F4IZ84_9ACTN</name>
<sequence>MTTTGDLVAELDDVRRILDRRPGDLRHVNQPFDATGYLDEGPEGNQLGDGSRQPLPRLRGIGEHLEQVGLWVAFKDSRASQSQVSHWRNSHRRRCPTWTMAVPVSQRCRDRPA</sequence>
<dbReference type="Proteomes" id="UP000033551">
    <property type="component" value="Unassembled WGS sequence"/>
</dbReference>
<proteinExistence type="predicted"/>
<accession>A0A0F4IZ84</accession>
<evidence type="ECO:0000256" key="1">
    <source>
        <dbReference type="SAM" id="MobiDB-lite"/>
    </source>
</evidence>
<dbReference type="EMBL" id="JZWV01001002">
    <property type="protein sequence ID" value="KJY25971.1"/>
    <property type="molecule type" value="Genomic_DNA"/>
</dbReference>
<gene>
    <name evidence="2" type="ORF">VR44_31115</name>
</gene>
<comment type="caution">
    <text evidence="2">The sequence shown here is derived from an EMBL/GenBank/DDBJ whole genome shotgun (WGS) entry which is preliminary data.</text>
</comment>